<comment type="caution">
    <text evidence="1">The sequence shown here is derived from an EMBL/GenBank/DDBJ whole genome shotgun (WGS) entry which is preliminary data.</text>
</comment>
<reference evidence="2" key="1">
    <citation type="journal article" date="2019" name="Int. J. Syst. Evol. Microbiol.">
        <title>The Global Catalogue of Microorganisms (GCM) 10K type strain sequencing project: providing services to taxonomists for standard genome sequencing and annotation.</title>
        <authorList>
            <consortium name="The Broad Institute Genomics Platform"/>
            <consortium name="The Broad Institute Genome Sequencing Center for Infectious Disease"/>
            <person name="Wu L."/>
            <person name="Ma J."/>
        </authorList>
    </citation>
    <scope>NUCLEOTIDE SEQUENCE [LARGE SCALE GENOMIC DNA]</scope>
    <source>
        <strain evidence="2">TBRC 1276</strain>
    </source>
</reference>
<sequence>MTTLARITSRYMTGHEYKALAEAIPAVPARYGQMAELIGRAADAYHEAATLAGIDPKGLEERKILRRFAESWLNQIDDPYIMTIAIGADFPAHLATVVSVKALRGWLTKCAYGSGPRLDFGGIIARAQERYNSAFPDLVACEQCDEIGDHTASCTIELSIGDDVDAAMAEVVHEEDLPGSWQFAPVHVIRTLAANRARMVGLTRIAVEAKVPAAVPPRVEEFLALLTP</sequence>
<dbReference type="EMBL" id="JBHSBI010000036">
    <property type="protein sequence ID" value="MFC4014667.1"/>
    <property type="molecule type" value="Genomic_DNA"/>
</dbReference>
<accession>A0ABV8GQQ8</accession>
<name>A0ABV8GQQ8_9ACTN</name>
<dbReference type="Proteomes" id="UP001595851">
    <property type="component" value="Unassembled WGS sequence"/>
</dbReference>
<organism evidence="1 2">
    <name type="scientific">Nonomuraea purpurea</name>
    <dbReference type="NCBI Taxonomy" id="1849276"/>
    <lineage>
        <taxon>Bacteria</taxon>
        <taxon>Bacillati</taxon>
        <taxon>Actinomycetota</taxon>
        <taxon>Actinomycetes</taxon>
        <taxon>Streptosporangiales</taxon>
        <taxon>Streptosporangiaceae</taxon>
        <taxon>Nonomuraea</taxon>
    </lineage>
</organism>
<proteinExistence type="predicted"/>
<protein>
    <submittedName>
        <fullName evidence="1">Uncharacterized protein</fullName>
    </submittedName>
</protein>
<gene>
    <name evidence="1" type="ORF">ACFOY2_46105</name>
</gene>
<evidence type="ECO:0000313" key="1">
    <source>
        <dbReference type="EMBL" id="MFC4014667.1"/>
    </source>
</evidence>
<dbReference type="RefSeq" id="WP_379534502.1">
    <property type="nucleotide sequence ID" value="NZ_JBHSBI010000036.1"/>
</dbReference>
<keyword evidence="2" id="KW-1185">Reference proteome</keyword>
<evidence type="ECO:0000313" key="2">
    <source>
        <dbReference type="Proteomes" id="UP001595851"/>
    </source>
</evidence>